<evidence type="ECO:0000313" key="15">
    <source>
        <dbReference type="EMBL" id="KAL2095347.1"/>
    </source>
</evidence>
<dbReference type="PANTHER" id="PTHR15493:SF8">
    <property type="entry name" value="F-BOX ONLY PROTEIN 5"/>
    <property type="match status" value="1"/>
</dbReference>
<gene>
    <name evidence="15" type="ORF">ACEWY4_010066</name>
</gene>
<dbReference type="GO" id="GO:0010948">
    <property type="term" value="P:negative regulation of cell cycle process"/>
    <property type="evidence" value="ECO:0007669"/>
    <property type="project" value="UniProtKB-ARBA"/>
</dbReference>
<sequence length="211" mass="23590">MGLECVDILSTLLEKDMKHILTRILSRLEDTDLISCEKVCKMWRTIICQEKSAFKCCREAQQRIKVREPKPTGSYSRDFAPSRVVFSYVQPVTSTPVSTPSRAALRMGNKVDFWLNVLTGFAFPPQAAATLKQDEGLRCCRQCSFPACYDSAMKQAVCTRASCTYDFCTLCLGAFHGSESCRAGVLGSFSSESHCTPLPCSKQSKRNIRRL</sequence>
<evidence type="ECO:0000256" key="7">
    <source>
        <dbReference type="ARBA" id="ARBA00022771"/>
    </source>
</evidence>
<keyword evidence="12" id="KW-0131">Cell cycle</keyword>
<keyword evidence="10" id="KW-0862">Zinc</keyword>
<reference evidence="15 16" key="1">
    <citation type="submission" date="2024-09" db="EMBL/GenBank/DDBJ databases">
        <title>A chromosome-level genome assembly of Gray's grenadier anchovy, Coilia grayii.</title>
        <authorList>
            <person name="Fu Z."/>
        </authorList>
    </citation>
    <scope>NUCLEOTIDE SEQUENCE [LARGE SCALE GENOMIC DNA]</scope>
    <source>
        <strain evidence="15">G4</strain>
        <tissue evidence="15">Muscle</tissue>
    </source>
</reference>
<evidence type="ECO:0000256" key="13">
    <source>
        <dbReference type="PROSITE-ProRule" id="PRU01220"/>
    </source>
</evidence>
<dbReference type="EMBL" id="JBHFQA010000008">
    <property type="protein sequence ID" value="KAL2095347.1"/>
    <property type="molecule type" value="Genomic_DNA"/>
</dbReference>
<keyword evidence="9" id="KW-0833">Ubl conjugation pathway</keyword>
<dbReference type="AlphaFoldDB" id="A0ABD1K877"/>
<keyword evidence="7 13" id="KW-0863">Zinc-finger</keyword>
<dbReference type="GO" id="GO:0051301">
    <property type="term" value="P:cell division"/>
    <property type="evidence" value="ECO:0007669"/>
    <property type="project" value="UniProtKB-KW"/>
</dbReference>
<comment type="caution">
    <text evidence="15">The sequence shown here is derived from an EMBL/GenBank/DDBJ whole genome shotgun (WGS) entry which is preliminary data.</text>
</comment>
<keyword evidence="16" id="KW-1185">Reference proteome</keyword>
<organism evidence="15 16">
    <name type="scientific">Coilia grayii</name>
    <name type="common">Gray's grenadier anchovy</name>
    <dbReference type="NCBI Taxonomy" id="363190"/>
    <lineage>
        <taxon>Eukaryota</taxon>
        <taxon>Metazoa</taxon>
        <taxon>Chordata</taxon>
        <taxon>Craniata</taxon>
        <taxon>Vertebrata</taxon>
        <taxon>Euteleostomi</taxon>
        <taxon>Actinopterygii</taxon>
        <taxon>Neopterygii</taxon>
        <taxon>Teleostei</taxon>
        <taxon>Clupei</taxon>
        <taxon>Clupeiformes</taxon>
        <taxon>Clupeoidei</taxon>
        <taxon>Engraulidae</taxon>
        <taxon>Coilinae</taxon>
        <taxon>Coilia</taxon>
    </lineage>
</organism>
<keyword evidence="8" id="KW-0498">Mitosis</keyword>
<evidence type="ECO:0000256" key="2">
    <source>
        <dbReference type="ARBA" id="ARBA00004496"/>
    </source>
</evidence>
<dbReference type="SMART" id="SM00256">
    <property type="entry name" value="FBOX"/>
    <property type="match status" value="1"/>
</dbReference>
<dbReference type="Gene3D" id="1.20.1280.50">
    <property type="match status" value="1"/>
</dbReference>
<dbReference type="InterPro" id="IPR036047">
    <property type="entry name" value="F-box-like_dom_sf"/>
</dbReference>
<evidence type="ECO:0000313" key="16">
    <source>
        <dbReference type="Proteomes" id="UP001591681"/>
    </source>
</evidence>
<evidence type="ECO:0000256" key="12">
    <source>
        <dbReference type="ARBA" id="ARBA00023306"/>
    </source>
</evidence>
<accession>A0ABD1K877</accession>
<proteinExistence type="predicted"/>
<dbReference type="SUPFAM" id="SSF81383">
    <property type="entry name" value="F-box domain"/>
    <property type="match status" value="1"/>
</dbReference>
<evidence type="ECO:0000256" key="11">
    <source>
        <dbReference type="ARBA" id="ARBA00023242"/>
    </source>
</evidence>
<dbReference type="GO" id="GO:0005737">
    <property type="term" value="C:cytoplasm"/>
    <property type="evidence" value="ECO:0007669"/>
    <property type="project" value="UniProtKB-SubCell"/>
</dbReference>
<evidence type="ECO:0000256" key="9">
    <source>
        <dbReference type="ARBA" id="ARBA00022786"/>
    </source>
</evidence>
<dbReference type="Gene3D" id="2.20.25.20">
    <property type="match status" value="1"/>
</dbReference>
<evidence type="ECO:0000256" key="6">
    <source>
        <dbReference type="ARBA" id="ARBA00022723"/>
    </source>
</evidence>
<dbReference type="GO" id="GO:0008270">
    <property type="term" value="F:zinc ion binding"/>
    <property type="evidence" value="ECO:0007669"/>
    <property type="project" value="UniProtKB-KW"/>
</dbReference>
<dbReference type="Pfam" id="PF12937">
    <property type="entry name" value="F-box-like"/>
    <property type="match status" value="1"/>
</dbReference>
<protein>
    <recommendedName>
        <fullName evidence="14">ZBR-type domain-containing protein</fullName>
    </recommendedName>
</protein>
<evidence type="ECO:0000256" key="3">
    <source>
        <dbReference type="ARBA" id="ARBA00004906"/>
    </source>
</evidence>
<dbReference type="InterPro" id="IPR001810">
    <property type="entry name" value="F-box_dom"/>
</dbReference>
<evidence type="ECO:0000259" key="14">
    <source>
        <dbReference type="PROSITE" id="PS51872"/>
    </source>
</evidence>
<comment type="pathway">
    <text evidence="3">Protein modification; protein ubiquitination.</text>
</comment>
<name>A0ABD1K877_9TELE</name>
<feature type="domain" description="ZBR-type" evidence="14">
    <location>
        <begin position="136"/>
        <end position="184"/>
    </location>
</feature>
<dbReference type="InterPro" id="IPR047147">
    <property type="entry name" value="FBX5_43"/>
</dbReference>
<keyword evidence="11" id="KW-0539">Nucleus</keyword>
<keyword evidence="5" id="KW-0132">Cell division</keyword>
<evidence type="ECO:0000256" key="4">
    <source>
        <dbReference type="ARBA" id="ARBA00022490"/>
    </source>
</evidence>
<evidence type="ECO:0000256" key="10">
    <source>
        <dbReference type="ARBA" id="ARBA00022833"/>
    </source>
</evidence>
<keyword evidence="4" id="KW-0963">Cytoplasm</keyword>
<evidence type="ECO:0000256" key="5">
    <source>
        <dbReference type="ARBA" id="ARBA00022618"/>
    </source>
</evidence>
<evidence type="ECO:0000256" key="8">
    <source>
        <dbReference type="ARBA" id="ARBA00022776"/>
    </source>
</evidence>
<dbReference type="PANTHER" id="PTHR15493">
    <property type="entry name" value="F-BOX ONLY PROTEIN 5 AND 43"/>
    <property type="match status" value="1"/>
</dbReference>
<comment type="subcellular location">
    <subcellularLocation>
        <location evidence="2">Cytoplasm</location>
    </subcellularLocation>
    <subcellularLocation>
        <location evidence="1">Nucleus</location>
    </subcellularLocation>
</comment>
<dbReference type="InterPro" id="IPR044064">
    <property type="entry name" value="ZF_ZBR"/>
</dbReference>
<dbReference type="GO" id="GO:0005634">
    <property type="term" value="C:nucleus"/>
    <property type="evidence" value="ECO:0007669"/>
    <property type="project" value="UniProtKB-SubCell"/>
</dbReference>
<keyword evidence="6" id="KW-0479">Metal-binding</keyword>
<dbReference type="PROSITE" id="PS51872">
    <property type="entry name" value="ZF_ZBR"/>
    <property type="match status" value="1"/>
</dbReference>
<dbReference type="Proteomes" id="UP001591681">
    <property type="component" value="Unassembled WGS sequence"/>
</dbReference>
<evidence type="ECO:0000256" key="1">
    <source>
        <dbReference type="ARBA" id="ARBA00004123"/>
    </source>
</evidence>